<protein>
    <submittedName>
        <fullName evidence="2">Tyrosine-protein phosphatase</fullName>
    </submittedName>
</protein>
<dbReference type="InterPro" id="IPR016130">
    <property type="entry name" value="Tyr_Pase_AS"/>
</dbReference>
<feature type="domain" description="Tyrosine specific protein phosphatases" evidence="1">
    <location>
        <begin position="131"/>
        <end position="175"/>
    </location>
</feature>
<evidence type="ECO:0000259" key="1">
    <source>
        <dbReference type="PROSITE" id="PS50056"/>
    </source>
</evidence>
<evidence type="ECO:0000313" key="3">
    <source>
        <dbReference type="Proteomes" id="UP000325291"/>
    </source>
</evidence>
<accession>A0A5A9ZW16</accession>
<dbReference type="Proteomes" id="UP000325291">
    <property type="component" value="Unassembled WGS sequence"/>
</dbReference>
<dbReference type="Gene3D" id="3.90.190.10">
    <property type="entry name" value="Protein tyrosine phosphatase superfamily"/>
    <property type="match status" value="1"/>
</dbReference>
<dbReference type="InterPro" id="IPR029021">
    <property type="entry name" value="Prot-tyrosine_phosphatase-like"/>
</dbReference>
<dbReference type="InterPro" id="IPR026893">
    <property type="entry name" value="Tyr/Ser_Pase_IphP-type"/>
</dbReference>
<dbReference type="PROSITE" id="PS50056">
    <property type="entry name" value="TYR_PHOSPHATASE_2"/>
    <property type="match status" value="1"/>
</dbReference>
<comment type="caution">
    <text evidence="2">The sequence shown here is derived from an EMBL/GenBank/DDBJ whole genome shotgun (WGS) entry which is preliminary data.</text>
</comment>
<dbReference type="SUPFAM" id="SSF52799">
    <property type="entry name" value="(Phosphotyrosine protein) phosphatases II"/>
    <property type="match status" value="1"/>
</dbReference>
<dbReference type="GO" id="GO:0004721">
    <property type="term" value="F:phosphoprotein phosphatase activity"/>
    <property type="evidence" value="ECO:0007669"/>
    <property type="project" value="InterPro"/>
</dbReference>
<dbReference type="RefSeq" id="WP_111361873.1">
    <property type="nucleotide sequence ID" value="NZ_VINQ01000001.1"/>
</dbReference>
<gene>
    <name evidence="2" type="ORF">FLO80_02760</name>
</gene>
<sequence length="260" mass="27927">MTAPISEDDNDDRHLALSGAYNVRDLGGYRTRSGGLTRRRRLLRADSPHRLTSGDLDLLLGTGLRTVIDLRAPHELANAPNPLGEIASLDYLHLPLFDALAPANVHEGATGPDPLPEFYARTLSTRAPALRDVMQAITEAPPGAVMFHCTAGKDRTGLIAALLLGNADVRDADIVADYASTERHIAPLVAEFLDLARIKGSDTDAYGRALRSRPETMQRVLADIARDYGSVPEYLAGIGLDSAARARLAARLLAAQAPPR</sequence>
<dbReference type="InterPro" id="IPR000387">
    <property type="entry name" value="Tyr_Pase_dom"/>
</dbReference>
<dbReference type="AlphaFoldDB" id="A0A5A9ZW16"/>
<name>A0A5A9ZW16_9RHOB</name>
<keyword evidence="3" id="KW-1185">Reference proteome</keyword>
<proteinExistence type="predicted"/>
<dbReference type="EMBL" id="VINQ01000001">
    <property type="protein sequence ID" value="KAA0921106.1"/>
    <property type="molecule type" value="Genomic_DNA"/>
</dbReference>
<organism evidence="2 3">
    <name type="scientific">Aquicoccus porphyridii</name>
    <dbReference type="NCBI Taxonomy" id="1852029"/>
    <lineage>
        <taxon>Bacteria</taxon>
        <taxon>Pseudomonadati</taxon>
        <taxon>Pseudomonadota</taxon>
        <taxon>Alphaproteobacteria</taxon>
        <taxon>Rhodobacterales</taxon>
        <taxon>Paracoccaceae</taxon>
        <taxon>Aquicoccus</taxon>
    </lineage>
</organism>
<evidence type="ECO:0000313" key="2">
    <source>
        <dbReference type="EMBL" id="KAA0921106.1"/>
    </source>
</evidence>
<dbReference type="PROSITE" id="PS00383">
    <property type="entry name" value="TYR_PHOSPHATASE_1"/>
    <property type="match status" value="1"/>
</dbReference>
<reference evidence="2 3" key="1">
    <citation type="submission" date="2019-07" db="EMBL/GenBank/DDBJ databases">
        <title>Aquicoccus porphyridii gen. nov., sp. nov., isolated from a small marine red alga, Porphyridium marinum.</title>
        <authorList>
            <person name="Liu L."/>
        </authorList>
    </citation>
    <scope>NUCLEOTIDE SEQUENCE [LARGE SCALE GENOMIC DNA]</scope>
    <source>
        <strain evidence="2 3">L1 8-17</strain>
    </source>
</reference>
<dbReference type="Pfam" id="PF13350">
    <property type="entry name" value="Y_phosphatase3"/>
    <property type="match status" value="1"/>
</dbReference>